<protein>
    <recommendedName>
        <fullName evidence="4">Arrestin-like N-terminal domain-containing protein</fullName>
    </recommendedName>
</protein>
<sequence>MEFQLPQYSPSAPAPGYSCQPACGELSLEQTPRQARPVAESTFIRRCGKSTLAVLYNQEENIKLPAYGREAPIAGSILFDSADDVCEVVLEIFGKVETMSSDGGAKTTTVIDNRRILWSDSLKNGRCPCQIEFSVRLPATFRDDHGEERPLPPTYSVDFHGIPALYVRTSYFIQMLITRNLSKKVGFLTKTKRMFVPFEYYPRTRPNRPIIPSLCFFSGVKSTPEEWYQTIAPMKTPLNTDPGPIFTHLLIPSSRIYGIRDSIPFHVQLSGPEEALRAFLQPKPKEPARRVQFTGSKLSASMPSVFPNPSRKMPPPRLAPLDGPSLFPAGLSSPTLPSPPLSPTISRVPSAQQLSSAEPPTPLWSDDATRPTLRVFLLRQITIETRSGKKSWRNQVLGEAKLVNVPPLLATSCYSPYGVAEPQEEDHLDWEGELQINNRYNVGGWQAAGVHVKFDAARDQIKNIITISISDTRAPSPRLRWHTDFGPMLRFIALRRCPFSEISPLFISDLFSFSLFSFYLDLRLNSMCVLLSFD</sequence>
<evidence type="ECO:0000256" key="1">
    <source>
        <dbReference type="SAM" id="MobiDB-lite"/>
    </source>
</evidence>
<evidence type="ECO:0000313" key="3">
    <source>
        <dbReference type="Proteomes" id="UP001213000"/>
    </source>
</evidence>
<accession>A0AAD5VUN6</accession>
<reference evidence="2" key="1">
    <citation type="submission" date="2022-07" db="EMBL/GenBank/DDBJ databases">
        <title>Genome Sequence of Leucocoprinus birnbaumii.</title>
        <authorList>
            <person name="Buettner E."/>
        </authorList>
    </citation>
    <scope>NUCLEOTIDE SEQUENCE</scope>
    <source>
        <strain evidence="2">VT141</strain>
    </source>
</reference>
<dbReference type="Proteomes" id="UP001213000">
    <property type="component" value="Unassembled WGS sequence"/>
</dbReference>
<keyword evidence="3" id="KW-1185">Reference proteome</keyword>
<feature type="region of interest" description="Disordered" evidence="1">
    <location>
        <begin position="299"/>
        <end position="366"/>
    </location>
</feature>
<evidence type="ECO:0008006" key="4">
    <source>
        <dbReference type="Google" id="ProtNLM"/>
    </source>
</evidence>
<comment type="caution">
    <text evidence="2">The sequence shown here is derived from an EMBL/GenBank/DDBJ whole genome shotgun (WGS) entry which is preliminary data.</text>
</comment>
<evidence type="ECO:0000313" key="2">
    <source>
        <dbReference type="EMBL" id="KAJ3570108.1"/>
    </source>
</evidence>
<dbReference type="AlphaFoldDB" id="A0AAD5VUN6"/>
<dbReference type="EMBL" id="JANIEX010000254">
    <property type="protein sequence ID" value="KAJ3570108.1"/>
    <property type="molecule type" value="Genomic_DNA"/>
</dbReference>
<organism evidence="2 3">
    <name type="scientific">Leucocoprinus birnbaumii</name>
    <dbReference type="NCBI Taxonomy" id="56174"/>
    <lineage>
        <taxon>Eukaryota</taxon>
        <taxon>Fungi</taxon>
        <taxon>Dikarya</taxon>
        <taxon>Basidiomycota</taxon>
        <taxon>Agaricomycotina</taxon>
        <taxon>Agaricomycetes</taxon>
        <taxon>Agaricomycetidae</taxon>
        <taxon>Agaricales</taxon>
        <taxon>Agaricineae</taxon>
        <taxon>Agaricaceae</taxon>
        <taxon>Leucocoprinus</taxon>
    </lineage>
</organism>
<gene>
    <name evidence="2" type="ORF">NP233_g4618</name>
</gene>
<feature type="compositionally biased region" description="Polar residues" evidence="1">
    <location>
        <begin position="347"/>
        <end position="358"/>
    </location>
</feature>
<proteinExistence type="predicted"/>
<name>A0AAD5VUN6_9AGAR</name>